<evidence type="ECO:0000256" key="7">
    <source>
        <dbReference type="ARBA" id="ARBA00023157"/>
    </source>
</evidence>
<feature type="domain" description="FZ" evidence="12">
    <location>
        <begin position="44"/>
        <end position="164"/>
    </location>
</feature>
<dbReference type="SUPFAM" id="SSF63501">
    <property type="entry name" value="Frizzled cysteine-rich domain"/>
    <property type="match status" value="1"/>
</dbReference>
<accession>A0ABP1PKI3</accession>
<sequence length="602" mass="67690">MGVIKLYSLLLTLSNFYLSHANHEPAPIVTLSVAESPVDNSLLETSSRCQEITIPMCKSIRYNYTTMPNPFNHETQDEAGLEVHQYWPLVEIKCSDDLKFFICSLYVPICMEDYVGTVPPCRSVCERARAGCEPVMTQYGFTWPERMICDKFPKFGKHSICMDEKGGELPGSQTRIHKLPDRAGVFSSGIGSTPSKKCDRESCECRHPLVLLNSNSYVQPQNYKQNSSNNIITGSVSHCAFPCRGYGYGSPEEIRFANYWLTFWSSVTCGLSTITILTFIIDSTRFNYPERPIICISFCYIFVSIGYLTRIYVGHAETACGGENSPVIRYPNVLIQPFQTFNPVCTIVFLLIYYFTISSSIWYVILTITWYLASVLKWSTEAISEKSGAFHTTVWVSSAIITLTILLSGSIDGDSISGICFVGNQEYWNLVSYVLVPMSSLLLIGTFFLISGFIALLRIRSVIVREVGNVHKLEKLMIRIGVFSVLYTLNVVAVLAAYVYEAYVREEWVTTLNCNQCNDVVVENGNFKPAYSVLMIKYFMSLAIGITSSIWVFSSKTIETWKRFVYSKFLCICFPNACSSSSSSATSQHTSILTSNHKQTHV</sequence>
<gene>
    <name evidence="14" type="ORF">ODALV1_LOCUS1047</name>
</gene>
<evidence type="ECO:0000313" key="14">
    <source>
        <dbReference type="EMBL" id="CAL8070046.1"/>
    </source>
</evidence>
<dbReference type="InterPro" id="IPR015526">
    <property type="entry name" value="Frizzled/SFRP"/>
</dbReference>
<evidence type="ECO:0008006" key="16">
    <source>
        <dbReference type="Google" id="ProtNLM"/>
    </source>
</evidence>
<feature type="domain" description="G-protein coupled receptors family 2 profile 2" evidence="13">
    <location>
        <begin position="255"/>
        <end position="560"/>
    </location>
</feature>
<comment type="caution">
    <text evidence="14">The sequence shown here is derived from an EMBL/GenBank/DDBJ whole genome shotgun (WGS) entry which is preliminary data.</text>
</comment>
<dbReference type="InterPro" id="IPR036790">
    <property type="entry name" value="Frizzled_dom_sf"/>
</dbReference>
<dbReference type="PROSITE" id="PS50261">
    <property type="entry name" value="G_PROTEIN_RECEP_F2_4"/>
    <property type="match status" value="1"/>
</dbReference>
<evidence type="ECO:0000256" key="6">
    <source>
        <dbReference type="ARBA" id="ARBA00023136"/>
    </source>
</evidence>
<comment type="similarity">
    <text evidence="2">Belongs to the G-protein coupled receptor Fz/Smo family.</text>
</comment>
<keyword evidence="3" id="KW-0217">Developmental protein</keyword>
<feature type="transmembrane region" description="Helical" evidence="10">
    <location>
        <begin position="431"/>
        <end position="457"/>
    </location>
</feature>
<dbReference type="PROSITE" id="PS50038">
    <property type="entry name" value="FZ"/>
    <property type="match status" value="1"/>
</dbReference>
<evidence type="ECO:0000256" key="4">
    <source>
        <dbReference type="ARBA" id="ARBA00022692"/>
    </source>
</evidence>
<feature type="disulfide bond" evidence="9">
    <location>
        <begin position="57"/>
        <end position="103"/>
    </location>
</feature>
<evidence type="ECO:0000256" key="8">
    <source>
        <dbReference type="ARBA" id="ARBA00023170"/>
    </source>
</evidence>
<feature type="transmembrane region" description="Helical" evidence="10">
    <location>
        <begin position="530"/>
        <end position="553"/>
    </location>
</feature>
<dbReference type="PANTHER" id="PTHR11309">
    <property type="entry name" value="FRIZZLED"/>
    <property type="match status" value="1"/>
</dbReference>
<keyword evidence="8" id="KW-0675">Receptor</keyword>
<evidence type="ECO:0000256" key="11">
    <source>
        <dbReference type="SAM" id="SignalP"/>
    </source>
</evidence>
<feature type="transmembrane region" description="Helical" evidence="10">
    <location>
        <begin position="394"/>
        <end position="411"/>
    </location>
</feature>
<comment type="caution">
    <text evidence="9">Lacks conserved residue(s) required for the propagation of feature annotation.</text>
</comment>
<keyword evidence="5 10" id="KW-1133">Transmembrane helix</keyword>
<dbReference type="Gene3D" id="1.20.1070.10">
    <property type="entry name" value="Rhodopsin 7-helix transmembrane proteins"/>
    <property type="match status" value="1"/>
</dbReference>
<dbReference type="PANTHER" id="PTHR11309:SF126">
    <property type="entry name" value="FRIZZLED-2"/>
    <property type="match status" value="1"/>
</dbReference>
<feature type="transmembrane region" description="Helical" evidence="10">
    <location>
        <begin position="347"/>
        <end position="373"/>
    </location>
</feature>
<dbReference type="EMBL" id="CAXLJM020000004">
    <property type="protein sequence ID" value="CAL8070046.1"/>
    <property type="molecule type" value="Genomic_DNA"/>
</dbReference>
<evidence type="ECO:0000256" key="10">
    <source>
        <dbReference type="SAM" id="Phobius"/>
    </source>
</evidence>
<dbReference type="Pfam" id="PF01534">
    <property type="entry name" value="Frizzled"/>
    <property type="match status" value="1"/>
</dbReference>
<evidence type="ECO:0000256" key="9">
    <source>
        <dbReference type="PROSITE-ProRule" id="PRU00090"/>
    </source>
</evidence>
<dbReference type="InterPro" id="IPR000539">
    <property type="entry name" value="Frizzled/Smoothened_7TM"/>
</dbReference>
<reference evidence="14 15" key="1">
    <citation type="submission" date="2024-08" db="EMBL/GenBank/DDBJ databases">
        <authorList>
            <person name="Cucini C."/>
            <person name="Frati F."/>
        </authorList>
    </citation>
    <scope>NUCLEOTIDE SEQUENCE [LARGE SCALE GENOMIC DNA]</scope>
</reference>
<dbReference type="PRINTS" id="PR00489">
    <property type="entry name" value="FRIZZLED"/>
</dbReference>
<evidence type="ECO:0000259" key="13">
    <source>
        <dbReference type="PROSITE" id="PS50261"/>
    </source>
</evidence>
<feature type="disulfide bond" evidence="9">
    <location>
        <begin position="125"/>
        <end position="149"/>
    </location>
</feature>
<evidence type="ECO:0000256" key="3">
    <source>
        <dbReference type="ARBA" id="ARBA00022473"/>
    </source>
</evidence>
<evidence type="ECO:0000259" key="12">
    <source>
        <dbReference type="PROSITE" id="PS50038"/>
    </source>
</evidence>
<keyword evidence="4 10" id="KW-0812">Transmembrane</keyword>
<evidence type="ECO:0000256" key="5">
    <source>
        <dbReference type="ARBA" id="ARBA00022989"/>
    </source>
</evidence>
<feature type="disulfide bond" evidence="9">
    <location>
        <begin position="94"/>
        <end position="132"/>
    </location>
</feature>
<name>A0ABP1PKI3_9HEXA</name>
<feature type="chain" id="PRO_5046690046" description="Frizzled-8" evidence="11">
    <location>
        <begin position="22"/>
        <end position="602"/>
    </location>
</feature>
<dbReference type="Proteomes" id="UP001642540">
    <property type="component" value="Unassembled WGS sequence"/>
</dbReference>
<feature type="disulfide bond" evidence="9">
    <location>
        <begin position="49"/>
        <end position="110"/>
    </location>
</feature>
<evidence type="ECO:0000256" key="2">
    <source>
        <dbReference type="ARBA" id="ARBA00008077"/>
    </source>
</evidence>
<dbReference type="Pfam" id="PF01392">
    <property type="entry name" value="Fz"/>
    <property type="match status" value="1"/>
</dbReference>
<proteinExistence type="inferred from homology"/>
<dbReference type="InterPro" id="IPR017981">
    <property type="entry name" value="GPCR_2-like_7TM"/>
</dbReference>
<keyword evidence="11" id="KW-0732">Signal</keyword>
<dbReference type="CDD" id="cd07456">
    <property type="entry name" value="CRD_FZ5_like"/>
    <property type="match status" value="1"/>
</dbReference>
<dbReference type="InterPro" id="IPR020067">
    <property type="entry name" value="Frizzled_dom"/>
</dbReference>
<dbReference type="SMART" id="SM00063">
    <property type="entry name" value="FRI"/>
    <property type="match status" value="1"/>
</dbReference>
<keyword evidence="7 9" id="KW-1015">Disulfide bond</keyword>
<evidence type="ECO:0000313" key="15">
    <source>
        <dbReference type="Proteomes" id="UP001642540"/>
    </source>
</evidence>
<comment type="subcellular location">
    <subcellularLocation>
        <location evidence="1">Membrane</location>
        <topology evidence="1">Multi-pass membrane protein</topology>
    </subcellularLocation>
</comment>
<feature type="transmembrane region" description="Helical" evidence="10">
    <location>
        <begin position="478"/>
        <end position="500"/>
    </location>
</feature>
<dbReference type="SMART" id="SM01330">
    <property type="entry name" value="Frizzled"/>
    <property type="match status" value="1"/>
</dbReference>
<evidence type="ECO:0000256" key="1">
    <source>
        <dbReference type="ARBA" id="ARBA00004141"/>
    </source>
</evidence>
<keyword evidence="6 10" id="KW-0472">Membrane</keyword>
<protein>
    <recommendedName>
        <fullName evidence="16">Frizzled-8</fullName>
    </recommendedName>
</protein>
<keyword evidence="15" id="KW-1185">Reference proteome</keyword>
<dbReference type="Gene3D" id="1.10.2000.10">
    <property type="entry name" value="Frizzled cysteine-rich domain"/>
    <property type="match status" value="1"/>
</dbReference>
<feature type="transmembrane region" description="Helical" evidence="10">
    <location>
        <begin position="259"/>
        <end position="281"/>
    </location>
</feature>
<feature type="transmembrane region" description="Helical" evidence="10">
    <location>
        <begin position="293"/>
        <end position="313"/>
    </location>
</feature>
<feature type="signal peptide" evidence="11">
    <location>
        <begin position="1"/>
        <end position="21"/>
    </location>
</feature>
<organism evidence="14 15">
    <name type="scientific">Orchesella dallaii</name>
    <dbReference type="NCBI Taxonomy" id="48710"/>
    <lineage>
        <taxon>Eukaryota</taxon>
        <taxon>Metazoa</taxon>
        <taxon>Ecdysozoa</taxon>
        <taxon>Arthropoda</taxon>
        <taxon>Hexapoda</taxon>
        <taxon>Collembola</taxon>
        <taxon>Entomobryomorpha</taxon>
        <taxon>Entomobryoidea</taxon>
        <taxon>Orchesellidae</taxon>
        <taxon>Orchesellinae</taxon>
        <taxon>Orchesella</taxon>
    </lineage>
</organism>